<dbReference type="SMART" id="SM00239">
    <property type="entry name" value="C2"/>
    <property type="match status" value="1"/>
</dbReference>
<name>A0A6P4E9U2_DRORH</name>
<dbReference type="InterPro" id="IPR054386">
    <property type="entry name" value="RIM_Znf"/>
</dbReference>
<feature type="region of interest" description="Disordered" evidence="9">
    <location>
        <begin position="990"/>
        <end position="1060"/>
    </location>
</feature>
<dbReference type="GO" id="GO:0008270">
    <property type="term" value="F:zinc ion binding"/>
    <property type="evidence" value="ECO:0007669"/>
    <property type="project" value="UniProtKB-KW"/>
</dbReference>
<reference evidence="14" key="1">
    <citation type="submission" date="2025-08" db="UniProtKB">
        <authorList>
            <consortium name="RefSeq"/>
        </authorList>
    </citation>
    <scope>IDENTIFICATION</scope>
</reference>
<keyword evidence="8" id="KW-0175">Coiled coil</keyword>
<dbReference type="Pfam" id="PF00168">
    <property type="entry name" value="C2"/>
    <property type="match status" value="1"/>
</dbReference>
<dbReference type="PROSITE" id="PS50916">
    <property type="entry name" value="RABBD"/>
    <property type="match status" value="1"/>
</dbReference>
<feature type="compositionally biased region" description="Low complexity" evidence="9">
    <location>
        <begin position="771"/>
        <end position="786"/>
    </location>
</feature>
<dbReference type="InterPro" id="IPR036034">
    <property type="entry name" value="PDZ_sf"/>
</dbReference>
<feature type="compositionally biased region" description="Basic and acidic residues" evidence="9">
    <location>
        <begin position="1043"/>
        <end position="1052"/>
    </location>
</feature>
<dbReference type="GO" id="GO:0031267">
    <property type="term" value="F:small GTPase binding"/>
    <property type="evidence" value="ECO:0007669"/>
    <property type="project" value="InterPro"/>
</dbReference>
<feature type="domain" description="RabBD" evidence="13">
    <location>
        <begin position="4"/>
        <end position="130"/>
    </location>
</feature>
<dbReference type="GO" id="GO:0044325">
    <property type="term" value="F:transmembrane transporter binding"/>
    <property type="evidence" value="ECO:0007669"/>
    <property type="project" value="TreeGrafter"/>
</dbReference>
<dbReference type="InterPro" id="IPR011011">
    <property type="entry name" value="Znf_FYVE_PHD"/>
</dbReference>
<evidence type="ECO:0000259" key="11">
    <source>
        <dbReference type="PROSITE" id="PS50106"/>
    </source>
</evidence>
<dbReference type="Gene3D" id="2.60.40.150">
    <property type="entry name" value="C2 domain"/>
    <property type="match status" value="1"/>
</dbReference>
<feature type="compositionally biased region" description="Low complexity" evidence="9">
    <location>
        <begin position="739"/>
        <end position="760"/>
    </location>
</feature>
<evidence type="ECO:0000256" key="4">
    <source>
        <dbReference type="ARBA" id="ARBA00022833"/>
    </source>
</evidence>
<feature type="compositionally biased region" description="Basic residues" evidence="9">
    <location>
        <begin position="798"/>
        <end position="815"/>
    </location>
</feature>
<dbReference type="GO" id="GO:0042734">
    <property type="term" value="C:presynaptic membrane"/>
    <property type="evidence" value="ECO:0007669"/>
    <property type="project" value="TreeGrafter"/>
</dbReference>
<organism evidence="14">
    <name type="scientific">Drosophila rhopaloa</name>
    <name type="common">Fruit fly</name>
    <dbReference type="NCBI Taxonomy" id="1041015"/>
    <lineage>
        <taxon>Eukaryota</taxon>
        <taxon>Metazoa</taxon>
        <taxon>Ecdysozoa</taxon>
        <taxon>Arthropoda</taxon>
        <taxon>Hexapoda</taxon>
        <taxon>Insecta</taxon>
        <taxon>Pterygota</taxon>
        <taxon>Neoptera</taxon>
        <taxon>Endopterygota</taxon>
        <taxon>Diptera</taxon>
        <taxon>Brachycera</taxon>
        <taxon>Muscomorpha</taxon>
        <taxon>Ephydroidea</taxon>
        <taxon>Drosophilidae</taxon>
        <taxon>Drosophila</taxon>
        <taxon>Sophophora</taxon>
    </lineage>
</organism>
<protein>
    <submittedName>
        <fullName evidence="14">LOW QUALITY PROTEIN: regulating synaptic membrane exocytosis protein 2-like</fullName>
    </submittedName>
</protein>
<keyword evidence="1" id="KW-0479">Metal-binding</keyword>
<dbReference type="Gene3D" id="3.30.40.10">
    <property type="entry name" value="Zinc/RING finger domain, C3HC4 (zinc finger)"/>
    <property type="match status" value="1"/>
</dbReference>
<feature type="compositionally biased region" description="Low complexity" evidence="9">
    <location>
        <begin position="1001"/>
        <end position="1010"/>
    </location>
</feature>
<dbReference type="RefSeq" id="XP_016974837.1">
    <property type="nucleotide sequence ID" value="XM_017119348.1"/>
</dbReference>
<dbReference type="InterPro" id="IPR000008">
    <property type="entry name" value="C2_dom"/>
</dbReference>
<dbReference type="GO" id="GO:0048791">
    <property type="term" value="P:calcium ion-regulated exocytosis of neurotransmitter"/>
    <property type="evidence" value="ECO:0007669"/>
    <property type="project" value="TreeGrafter"/>
</dbReference>
<dbReference type="GO" id="GO:0006886">
    <property type="term" value="P:intracellular protein transport"/>
    <property type="evidence" value="ECO:0007669"/>
    <property type="project" value="InterPro"/>
</dbReference>
<feature type="compositionally biased region" description="Gly residues" evidence="9">
    <location>
        <begin position="711"/>
        <end position="731"/>
    </location>
</feature>
<dbReference type="InterPro" id="IPR017455">
    <property type="entry name" value="Znf_FYVE-rel"/>
</dbReference>
<dbReference type="InterPro" id="IPR010911">
    <property type="entry name" value="Rab_BD"/>
</dbReference>
<feature type="compositionally biased region" description="Low complexity" evidence="9">
    <location>
        <begin position="1022"/>
        <end position="1033"/>
    </location>
</feature>
<feature type="compositionally biased region" description="Low complexity" evidence="9">
    <location>
        <begin position="285"/>
        <end position="386"/>
    </location>
</feature>
<feature type="region of interest" description="Disordered" evidence="9">
    <location>
        <begin position="1090"/>
        <end position="1122"/>
    </location>
</feature>
<dbReference type="PANTHER" id="PTHR12157:SF21">
    <property type="entry name" value="RAB3 INTERACTING MOLECULE, ISOFORM F"/>
    <property type="match status" value="1"/>
</dbReference>
<feature type="region of interest" description="Disordered" evidence="9">
    <location>
        <begin position="692"/>
        <end position="842"/>
    </location>
</feature>
<evidence type="ECO:0000259" key="12">
    <source>
        <dbReference type="PROSITE" id="PS50178"/>
    </source>
</evidence>
<feature type="region of interest" description="Disordered" evidence="9">
    <location>
        <begin position="284"/>
        <end position="447"/>
    </location>
</feature>
<keyword evidence="3 7" id="KW-0863">Zinc-finger</keyword>
<dbReference type="InterPro" id="IPR001478">
    <property type="entry name" value="PDZ"/>
</dbReference>
<dbReference type="SUPFAM" id="SSF50156">
    <property type="entry name" value="PDZ domain-like"/>
    <property type="match status" value="1"/>
</dbReference>
<feature type="domain" description="FYVE-type" evidence="12">
    <location>
        <begin position="68"/>
        <end position="118"/>
    </location>
</feature>
<keyword evidence="5" id="KW-0770">Synapse</keyword>
<feature type="region of interest" description="Disordered" evidence="9">
    <location>
        <begin position="620"/>
        <end position="659"/>
    </location>
</feature>
<dbReference type="GO" id="GO:0048788">
    <property type="term" value="C:cytoskeleton of presynaptic active zone"/>
    <property type="evidence" value="ECO:0007669"/>
    <property type="project" value="TreeGrafter"/>
</dbReference>
<dbReference type="GO" id="GO:0042391">
    <property type="term" value="P:regulation of membrane potential"/>
    <property type="evidence" value="ECO:0007669"/>
    <property type="project" value="TreeGrafter"/>
</dbReference>
<dbReference type="Gene3D" id="2.30.42.10">
    <property type="match status" value="1"/>
</dbReference>
<dbReference type="PROSITE" id="PS50106">
    <property type="entry name" value="PDZ"/>
    <property type="match status" value="1"/>
</dbReference>
<evidence type="ECO:0000259" key="13">
    <source>
        <dbReference type="PROSITE" id="PS50916"/>
    </source>
</evidence>
<feature type="compositionally biased region" description="Polar residues" evidence="9">
    <location>
        <begin position="1102"/>
        <end position="1122"/>
    </location>
</feature>
<accession>A0A6P4E9U2</accession>
<keyword evidence="2" id="KW-0677">Repeat</keyword>
<dbReference type="FunFam" id="2.60.40.150:FF:000003">
    <property type="entry name" value="Regulating synaptic membrane exocytosis protein 2"/>
    <property type="match status" value="1"/>
</dbReference>
<dbReference type="PANTHER" id="PTHR12157">
    <property type="entry name" value="REGULATING SYNAPTIC MEMBRANE EXOCYTOSIS PROTEIN"/>
    <property type="match status" value="1"/>
</dbReference>
<dbReference type="InterPro" id="IPR013083">
    <property type="entry name" value="Znf_RING/FYVE/PHD"/>
</dbReference>
<feature type="domain" description="PDZ" evidence="11">
    <location>
        <begin position="513"/>
        <end position="615"/>
    </location>
</feature>
<dbReference type="AlphaFoldDB" id="A0A6P4E9U2"/>
<comment type="subcellular location">
    <subcellularLocation>
        <location evidence="6">Synapse</location>
    </subcellularLocation>
</comment>
<feature type="coiled-coil region" evidence="8">
    <location>
        <begin position="19"/>
        <end position="56"/>
    </location>
</feature>
<dbReference type="InterPro" id="IPR035892">
    <property type="entry name" value="C2_domain_sf"/>
</dbReference>
<dbReference type="SUPFAM" id="SSF57903">
    <property type="entry name" value="FYVE/PHD zinc finger"/>
    <property type="match status" value="1"/>
</dbReference>
<evidence type="ECO:0000256" key="6">
    <source>
        <dbReference type="ARBA" id="ARBA00034103"/>
    </source>
</evidence>
<evidence type="ECO:0000259" key="10">
    <source>
        <dbReference type="PROSITE" id="PS50004"/>
    </source>
</evidence>
<feature type="domain" description="C2" evidence="10">
    <location>
        <begin position="846"/>
        <end position="967"/>
    </location>
</feature>
<feature type="compositionally biased region" description="Basic and acidic residues" evidence="9">
    <location>
        <begin position="155"/>
        <end position="178"/>
    </location>
</feature>
<feature type="compositionally biased region" description="Low complexity" evidence="9">
    <location>
        <begin position="209"/>
        <end position="259"/>
    </location>
</feature>
<dbReference type="SMART" id="SM00228">
    <property type="entry name" value="PDZ"/>
    <property type="match status" value="1"/>
</dbReference>
<evidence type="ECO:0000313" key="14">
    <source>
        <dbReference type="RefSeq" id="XP_016974837.1"/>
    </source>
</evidence>
<evidence type="ECO:0000256" key="9">
    <source>
        <dbReference type="SAM" id="MobiDB-lite"/>
    </source>
</evidence>
<proteinExistence type="predicted"/>
<evidence type="ECO:0000256" key="3">
    <source>
        <dbReference type="ARBA" id="ARBA00022771"/>
    </source>
</evidence>
<dbReference type="InterPro" id="IPR039032">
    <property type="entry name" value="Rim-like"/>
</dbReference>
<sequence>MDEMPDLSHLTPHERMQIENVLMRQKQEEEKQNEVMRRKQDEVVTLEMQIRQRSEQQKKAGVELDATCHICLKTKFADGVGHICHYCNIRCCARCGGKVTLRSNKVIWVCILCRKKQELLSKTGQWINKTAAQQDGFIRRIEPDGSSDISQHPIVDPHDTTDKRPKLERTRSAAEKENLPMQRAGSVLRRQYSQQEQPTNRRLSASDSGMDPMMSPGQQQMQHHQQQMQQQRSRMQPMNPQQAQQGYGMQQQQQPRSGGAYPDDDPRYYQGELDGLMRQHPHLAHPSQVQPQHPQQQHSQHQQQQSQHQQHQQQHIMPQQHRPSPQQHPQQQQHSQQFAARQQQQQQQQHQQQSYQAQIHQQPQQHPHQQQQHQPMQQQHGQQVPQMGGYQKPPPLTRNLTISGGHAMDPSAYSQQQQQQQQRRALAGSQYASQQQRSFSSSEEEFQHQLLAAQAQAAGAGGVATVTAGSDYDGNFGGVQSVQTVLSPGDLQIHANNPVNWQTSADNTRLIGHMILRKYYDGEDILGLKVNGGQLLGTGTGTGTGAGGSGGGGPCGAIVEKVKRGSVADLEGRIRPGDEILEWNGRGLHNKSADEVYDIIDESRLDAQVELIVSRPIISGGSGGSSSNVSPISGASGGSANSGAPARRSSANFPHSGLASSMAGSAVVSSGGRYLQRKAPAVEAIEIHRDKPSVLITSPGSPDIHPSVSGPGSGSGSGAGGSGHRQRGGVGQTQRLGPSHSTHSHSSSGSGSGSGSSTSSVHAPHAPQSTHGPPGHAHASASASGSAPGGLHGTTTAGHHHHHYHHPHPHPHQHPLQHQGPPAAHLQGHGVGGGSGSGTTTQHIPIEGRLQLKLGYDQNTLQLIVTLVCATGLSLRQSGAGRNPYAKVFLLPDRSHKSKRRTKTVGTTCEPRWGQTFVYSGLRRCDLNGRLLEVTLWDYVRYGANDFIGEVVIDLAHHILDDEAEWYQLQPHQDTSYLLRDEGSDVDGLILTPTDHLSPPSTMSRLSDSDTTSDCDIDGMTPGASISSMGSSASPPPLLELDLNERRSRRDMSPQGRKRVAGMVARDYRTVSGIGQSYHNQVCTQAKLTNNLTKWPKRRPNKQNSTDKNISNGEISSGNLRG</sequence>
<feature type="region of interest" description="Disordered" evidence="9">
    <location>
        <begin position="141"/>
        <end position="271"/>
    </location>
</feature>
<dbReference type="FunFam" id="3.30.40.10:FF:000453">
    <property type="entry name" value="Uncharacterized protein, isoform D"/>
    <property type="match status" value="1"/>
</dbReference>
<feature type="compositionally biased region" description="Low complexity" evidence="9">
    <location>
        <begin position="816"/>
        <end position="828"/>
    </location>
</feature>
<dbReference type="GO" id="GO:0050806">
    <property type="term" value="P:positive regulation of synaptic transmission"/>
    <property type="evidence" value="ECO:0007669"/>
    <property type="project" value="TreeGrafter"/>
</dbReference>
<evidence type="ECO:0000256" key="2">
    <source>
        <dbReference type="ARBA" id="ARBA00022737"/>
    </source>
</evidence>
<evidence type="ECO:0000256" key="5">
    <source>
        <dbReference type="ARBA" id="ARBA00023018"/>
    </source>
</evidence>
<feature type="compositionally biased region" description="Low complexity" evidence="9">
    <location>
        <begin position="429"/>
        <end position="441"/>
    </location>
</feature>
<dbReference type="CDD" id="cd04031">
    <property type="entry name" value="C2A_RIM1alpha"/>
    <property type="match status" value="1"/>
</dbReference>
<dbReference type="PROSITE" id="PS50004">
    <property type="entry name" value="C2"/>
    <property type="match status" value="1"/>
</dbReference>
<dbReference type="PROSITE" id="PS50178">
    <property type="entry name" value="ZF_FYVE"/>
    <property type="match status" value="1"/>
</dbReference>
<evidence type="ECO:0000256" key="7">
    <source>
        <dbReference type="PROSITE-ProRule" id="PRU00091"/>
    </source>
</evidence>
<dbReference type="GO" id="GO:0048167">
    <property type="term" value="P:regulation of synaptic plasticity"/>
    <property type="evidence" value="ECO:0007669"/>
    <property type="project" value="TreeGrafter"/>
</dbReference>
<gene>
    <name evidence="14" type="primary">LOC108041420</name>
</gene>
<dbReference type="SUPFAM" id="SSF49562">
    <property type="entry name" value="C2 domain (Calcium/lipid-binding domain, CaLB)"/>
    <property type="match status" value="1"/>
</dbReference>
<evidence type="ECO:0000256" key="1">
    <source>
        <dbReference type="ARBA" id="ARBA00022723"/>
    </source>
</evidence>
<dbReference type="Pfam" id="PF00595">
    <property type="entry name" value="PDZ"/>
    <property type="match status" value="1"/>
</dbReference>
<evidence type="ECO:0000256" key="8">
    <source>
        <dbReference type="SAM" id="Coils"/>
    </source>
</evidence>
<keyword evidence="4" id="KW-0862">Zinc</keyword>
<dbReference type="OrthoDB" id="420032at2759"/>
<feature type="compositionally biased region" description="Polar residues" evidence="9">
    <location>
        <begin position="191"/>
        <end position="207"/>
    </location>
</feature>
<dbReference type="Pfam" id="PF22601">
    <property type="entry name" value="RIM2a_ZnF"/>
    <property type="match status" value="1"/>
</dbReference>